<dbReference type="InterPro" id="IPR004045">
    <property type="entry name" value="Glutathione_S-Trfase_N"/>
</dbReference>
<comment type="subcellular location">
    <subcellularLocation>
        <location evidence="1">Membrane</location>
        <topology evidence="1">Multi-pass membrane protein</topology>
    </subcellularLocation>
</comment>
<dbReference type="InterPro" id="IPR040079">
    <property type="entry name" value="Glutathione_S-Trfase"/>
</dbReference>
<feature type="transmembrane region" description="Helical" evidence="6">
    <location>
        <begin position="315"/>
        <end position="332"/>
    </location>
</feature>
<keyword evidence="5 6" id="KW-0472">Membrane</keyword>
<dbReference type="InterPro" id="IPR011701">
    <property type="entry name" value="MFS"/>
</dbReference>
<dbReference type="GO" id="GO:0016020">
    <property type="term" value="C:membrane"/>
    <property type="evidence" value="ECO:0007669"/>
    <property type="project" value="UniProtKB-SubCell"/>
</dbReference>
<sequence length="453" mass="49636">MPTPQASQLTLFYSPAACSFVPHVALCEAGLDFQLVLTKIGHMTKEFEAINPKRRVPVLIINKEVITEMSAVLTAIATVAPEAHIFGKTPLEKIRVYEWLNYLSTTAHGQAVAEIWRTERFTNNPEIYPQLRAKGYETMREIFAHIEAKFIEGNVTEFAVGNAFTAADSFLTVLYLWAIRFKEVTIDIDNDYPIEHELSELHERQATDGAVSNLVESPHSKAATSPIPSRNNVGKRPDCFKNTFQEICFILMATLALAANSLVTGAMIIVTASIGRDLHMTQAQITWISAATTLSAGALQLPLGQLTDLLGRKAFFIAGMVGFSVSSLILGFSRNPFWMNILCGFLGLFSAVIVPPAIGILGAAYAEPSKRKNWAFACFSAGNPVGFGLGSIIMGISARIFDWRAGFFFFTILWGLLAIVSIWVVPDIEAYEPGPFGQDYVPVLGNSISSELL</sequence>
<dbReference type="SUPFAM" id="SSF52833">
    <property type="entry name" value="Thioredoxin-like"/>
    <property type="match status" value="1"/>
</dbReference>
<evidence type="ECO:0000313" key="9">
    <source>
        <dbReference type="EMBL" id="PON24414.1"/>
    </source>
</evidence>
<dbReference type="Gene3D" id="1.20.1050.10">
    <property type="match status" value="1"/>
</dbReference>
<dbReference type="Gene3D" id="1.20.1250.20">
    <property type="entry name" value="MFS general substrate transporter like domains"/>
    <property type="match status" value="1"/>
</dbReference>
<evidence type="ECO:0000259" key="8">
    <source>
        <dbReference type="PROSITE" id="PS50850"/>
    </source>
</evidence>
<evidence type="ECO:0000256" key="2">
    <source>
        <dbReference type="ARBA" id="ARBA00007409"/>
    </source>
</evidence>
<protein>
    <recommendedName>
        <fullName evidence="11">Major facilitator superfamily (MFS) profile domain-containing protein</fullName>
    </recommendedName>
</protein>
<dbReference type="RefSeq" id="XP_018659964.1">
    <property type="nucleotide sequence ID" value="XM_018806874.1"/>
</dbReference>
<accession>A0A2P4ZJF7</accession>
<dbReference type="Gene3D" id="3.40.30.10">
    <property type="entry name" value="Glutaredoxin"/>
    <property type="match status" value="1"/>
</dbReference>
<dbReference type="EMBL" id="JPDN02000023">
    <property type="protein sequence ID" value="PON24414.1"/>
    <property type="molecule type" value="Genomic_DNA"/>
</dbReference>
<dbReference type="PROSITE" id="PS50850">
    <property type="entry name" value="MFS"/>
    <property type="match status" value="1"/>
</dbReference>
<dbReference type="InterPro" id="IPR010987">
    <property type="entry name" value="Glutathione-S-Trfase_C-like"/>
</dbReference>
<feature type="transmembrane region" description="Helical" evidence="6">
    <location>
        <begin position="405"/>
        <end position="425"/>
    </location>
</feature>
<dbReference type="InterPro" id="IPR020846">
    <property type="entry name" value="MFS_dom"/>
</dbReference>
<comment type="caution">
    <text evidence="9">The sequence shown here is derived from an EMBL/GenBank/DDBJ whole genome shotgun (WGS) entry which is preliminary data.</text>
</comment>
<evidence type="ECO:0000256" key="1">
    <source>
        <dbReference type="ARBA" id="ARBA00004141"/>
    </source>
</evidence>
<dbReference type="InterPro" id="IPR036259">
    <property type="entry name" value="MFS_trans_sf"/>
</dbReference>
<evidence type="ECO:0000256" key="4">
    <source>
        <dbReference type="ARBA" id="ARBA00022989"/>
    </source>
</evidence>
<dbReference type="AlphaFoldDB" id="A0A2P4ZJF7"/>
<name>A0A2P4ZJF7_9HYPO</name>
<dbReference type="SUPFAM" id="SSF47616">
    <property type="entry name" value="GST C-terminal domain-like"/>
    <property type="match status" value="1"/>
</dbReference>
<dbReference type="GO" id="GO:0022857">
    <property type="term" value="F:transmembrane transporter activity"/>
    <property type="evidence" value="ECO:0007669"/>
    <property type="project" value="InterPro"/>
</dbReference>
<feature type="transmembrane region" description="Helical" evidence="6">
    <location>
        <begin position="285"/>
        <end position="303"/>
    </location>
</feature>
<keyword evidence="10" id="KW-1185">Reference proteome</keyword>
<dbReference type="Pfam" id="PF07690">
    <property type="entry name" value="MFS_1"/>
    <property type="match status" value="1"/>
</dbReference>
<organism evidence="9 10">
    <name type="scientific">Trichoderma gamsii</name>
    <dbReference type="NCBI Taxonomy" id="398673"/>
    <lineage>
        <taxon>Eukaryota</taxon>
        <taxon>Fungi</taxon>
        <taxon>Dikarya</taxon>
        <taxon>Ascomycota</taxon>
        <taxon>Pezizomycotina</taxon>
        <taxon>Sordariomycetes</taxon>
        <taxon>Hypocreomycetidae</taxon>
        <taxon>Hypocreales</taxon>
        <taxon>Hypocreaceae</taxon>
        <taxon>Trichoderma</taxon>
    </lineage>
</organism>
<feature type="transmembrane region" description="Helical" evidence="6">
    <location>
        <begin position="249"/>
        <end position="273"/>
    </location>
</feature>
<gene>
    <name evidence="9" type="ORF">TGAM01_v206746</name>
</gene>
<dbReference type="Pfam" id="PF13409">
    <property type="entry name" value="GST_N_2"/>
    <property type="match status" value="1"/>
</dbReference>
<dbReference type="PROSITE" id="PS50405">
    <property type="entry name" value="GST_CTER"/>
    <property type="match status" value="1"/>
</dbReference>
<dbReference type="PANTHER" id="PTHR42718">
    <property type="entry name" value="MAJOR FACILITATOR SUPERFAMILY MULTIDRUG TRANSPORTER MFSC"/>
    <property type="match status" value="1"/>
</dbReference>
<proteinExistence type="inferred from homology"/>
<keyword evidence="3 6" id="KW-0812">Transmembrane</keyword>
<dbReference type="InterPro" id="IPR036282">
    <property type="entry name" value="Glutathione-S-Trfase_C_sf"/>
</dbReference>
<evidence type="ECO:0000313" key="10">
    <source>
        <dbReference type="Proteomes" id="UP000054821"/>
    </source>
</evidence>
<dbReference type="CDD" id="cd03057">
    <property type="entry name" value="GST_N_Beta"/>
    <property type="match status" value="1"/>
</dbReference>
<evidence type="ECO:0008006" key="11">
    <source>
        <dbReference type="Google" id="ProtNLM"/>
    </source>
</evidence>
<reference evidence="9 10" key="1">
    <citation type="journal article" date="2016" name="Genome Announc.">
        <title>Draft Whole-Genome Sequence of Trichoderma gamsii T6085, a Promising Biocontrol Agent of Fusarium Head Blight on Wheat.</title>
        <authorList>
            <person name="Baroncelli R."/>
            <person name="Zapparata A."/>
            <person name="Piaggeschi G."/>
            <person name="Sarrocco S."/>
            <person name="Vannacci G."/>
        </authorList>
    </citation>
    <scope>NUCLEOTIDE SEQUENCE [LARGE SCALE GENOMIC DNA]</scope>
    <source>
        <strain evidence="9 10">T6085</strain>
    </source>
</reference>
<dbReference type="SFLD" id="SFLDS00019">
    <property type="entry name" value="Glutathione_Transferase_(cytos"/>
    <property type="match status" value="1"/>
</dbReference>
<feature type="domain" description="GST C-terminal" evidence="7">
    <location>
        <begin position="89"/>
        <end position="227"/>
    </location>
</feature>
<dbReference type="Proteomes" id="UP000054821">
    <property type="component" value="Unassembled WGS sequence"/>
</dbReference>
<evidence type="ECO:0000256" key="3">
    <source>
        <dbReference type="ARBA" id="ARBA00022692"/>
    </source>
</evidence>
<feature type="transmembrane region" description="Helical" evidence="6">
    <location>
        <begin position="374"/>
        <end position="393"/>
    </location>
</feature>
<keyword evidence="4 6" id="KW-1133">Transmembrane helix</keyword>
<evidence type="ECO:0000256" key="5">
    <source>
        <dbReference type="ARBA" id="ARBA00023136"/>
    </source>
</evidence>
<dbReference type="GeneID" id="29986957"/>
<feature type="transmembrane region" description="Helical" evidence="6">
    <location>
        <begin position="339"/>
        <end position="362"/>
    </location>
</feature>
<dbReference type="InterPro" id="IPR036249">
    <property type="entry name" value="Thioredoxin-like_sf"/>
</dbReference>
<comment type="similarity">
    <text evidence="2">Belongs to the GST superfamily.</text>
</comment>
<dbReference type="SUPFAM" id="SSF103473">
    <property type="entry name" value="MFS general substrate transporter"/>
    <property type="match status" value="1"/>
</dbReference>
<dbReference type="PANTHER" id="PTHR42718:SF23">
    <property type="entry name" value="MAJOR FACILITATOR SUPERFAMILY (MFS) PROFILE DOMAIN-CONTAINING PROTEIN"/>
    <property type="match status" value="1"/>
</dbReference>
<feature type="domain" description="Major facilitator superfamily (MFS) profile" evidence="8">
    <location>
        <begin position="249"/>
        <end position="453"/>
    </location>
</feature>
<evidence type="ECO:0000256" key="6">
    <source>
        <dbReference type="SAM" id="Phobius"/>
    </source>
</evidence>
<evidence type="ECO:0000259" key="7">
    <source>
        <dbReference type="PROSITE" id="PS50405"/>
    </source>
</evidence>